<reference evidence="2 3" key="1">
    <citation type="submission" date="2019-12" db="EMBL/GenBank/DDBJ databases">
        <title>Comparative genomics gives insights into the taxonomy of the Azoarcus-Aromatoleum group and reveals separate origins of nif in the plant-associated Azoarcus and non-plant-associated Aromatoleum sub-groups.</title>
        <authorList>
            <person name="Lafos M."/>
            <person name="Maluk M."/>
            <person name="Batista M."/>
            <person name="Junghare M."/>
            <person name="Carmona M."/>
            <person name="Faoro H."/>
            <person name="Cruz L.M."/>
            <person name="Battistoni F."/>
            <person name="De Souza E."/>
            <person name="Pedrosa F."/>
            <person name="Chen W.-M."/>
            <person name="Poole P.S."/>
            <person name="Dixon R.A."/>
            <person name="James E.K."/>
        </authorList>
    </citation>
    <scope>NUCLEOTIDE SEQUENCE [LARGE SCALE GENOMIC DNA]</scope>
    <source>
        <strain evidence="2 3">T</strain>
    </source>
</reference>
<dbReference type="RefSeq" id="WP_169141503.1">
    <property type="nucleotide sequence ID" value="NZ_WTVS01000032.1"/>
</dbReference>
<name>A0ABX1NHS2_9RHOO</name>
<sequence length="77" mass="8862">MSERLAERIQCEMLSESVARTRAELVLEQQRRIAAETKLDTVTRLFEQLVQYVPVRGEHSSEHDYGKQSRDATEPAS</sequence>
<evidence type="ECO:0000313" key="2">
    <source>
        <dbReference type="EMBL" id="NMF98811.1"/>
    </source>
</evidence>
<evidence type="ECO:0000313" key="3">
    <source>
        <dbReference type="Proteomes" id="UP000634522"/>
    </source>
</evidence>
<dbReference type="EMBL" id="WTVS01000032">
    <property type="protein sequence ID" value="NMF98811.1"/>
    <property type="molecule type" value="Genomic_DNA"/>
</dbReference>
<proteinExistence type="predicted"/>
<gene>
    <name evidence="2" type="ORF">GPA27_15615</name>
</gene>
<organism evidence="2 3">
    <name type="scientific">Aromatoleum toluolicum</name>
    <dbReference type="NCBI Taxonomy" id="90060"/>
    <lineage>
        <taxon>Bacteria</taxon>
        <taxon>Pseudomonadati</taxon>
        <taxon>Pseudomonadota</taxon>
        <taxon>Betaproteobacteria</taxon>
        <taxon>Rhodocyclales</taxon>
        <taxon>Rhodocyclaceae</taxon>
        <taxon>Aromatoleum</taxon>
    </lineage>
</organism>
<dbReference type="Proteomes" id="UP000634522">
    <property type="component" value="Unassembled WGS sequence"/>
</dbReference>
<feature type="region of interest" description="Disordered" evidence="1">
    <location>
        <begin position="57"/>
        <end position="77"/>
    </location>
</feature>
<comment type="caution">
    <text evidence="2">The sequence shown here is derived from an EMBL/GenBank/DDBJ whole genome shotgun (WGS) entry which is preliminary data.</text>
</comment>
<keyword evidence="3" id="KW-1185">Reference proteome</keyword>
<protein>
    <submittedName>
        <fullName evidence="2">Uncharacterized protein</fullName>
    </submittedName>
</protein>
<accession>A0ABX1NHS2</accession>
<evidence type="ECO:0000256" key="1">
    <source>
        <dbReference type="SAM" id="MobiDB-lite"/>
    </source>
</evidence>